<organism evidence="2 3">
    <name type="scientific">Eumeta variegata</name>
    <name type="common">Bagworm moth</name>
    <name type="synonym">Eumeta japonica</name>
    <dbReference type="NCBI Taxonomy" id="151549"/>
    <lineage>
        <taxon>Eukaryota</taxon>
        <taxon>Metazoa</taxon>
        <taxon>Ecdysozoa</taxon>
        <taxon>Arthropoda</taxon>
        <taxon>Hexapoda</taxon>
        <taxon>Insecta</taxon>
        <taxon>Pterygota</taxon>
        <taxon>Neoptera</taxon>
        <taxon>Endopterygota</taxon>
        <taxon>Lepidoptera</taxon>
        <taxon>Glossata</taxon>
        <taxon>Ditrysia</taxon>
        <taxon>Tineoidea</taxon>
        <taxon>Psychidae</taxon>
        <taxon>Oiketicinae</taxon>
        <taxon>Eumeta</taxon>
    </lineage>
</organism>
<accession>A0A4C1SHZ5</accession>
<dbReference type="EMBL" id="BGZK01003469">
    <property type="protein sequence ID" value="GBP01634.1"/>
    <property type="molecule type" value="Genomic_DNA"/>
</dbReference>
<comment type="caution">
    <text evidence="2">The sequence shown here is derived from an EMBL/GenBank/DDBJ whole genome shotgun (WGS) entry which is preliminary data.</text>
</comment>
<gene>
    <name evidence="2" type="ORF">EVAR_90446_1</name>
</gene>
<evidence type="ECO:0000313" key="3">
    <source>
        <dbReference type="Proteomes" id="UP000299102"/>
    </source>
</evidence>
<sequence>MPRQTETPKVPPSRPVGFLEAGQSLPTIPPPSPALGRQYSRRPPGRKRGPAKPAHRRQPGGGKITALTREARDEQSVAQYKQGGETSVCENCSASLARLASKSLAPTTFWRWNGRRPRGLATLRRLRTTAKTTEHHLDRCLRVETAVANMAAEIRGRHRQDGHPQQVGGLRKTLEIADDLCGGCKANCKRPRSRKFLAQRSPPTPYRLVPMRQPHQRPGGQSHQEVVDARKWGGVDRVRKARNQKVVLTCACPMPRASRRALKLNPKISKCPNRSHRYHLSLYGMS</sequence>
<dbReference type="Proteomes" id="UP000299102">
    <property type="component" value="Unassembled WGS sequence"/>
</dbReference>
<feature type="region of interest" description="Disordered" evidence="1">
    <location>
        <begin position="1"/>
        <end position="73"/>
    </location>
</feature>
<keyword evidence="3" id="KW-1185">Reference proteome</keyword>
<evidence type="ECO:0000256" key="1">
    <source>
        <dbReference type="SAM" id="MobiDB-lite"/>
    </source>
</evidence>
<proteinExistence type="predicted"/>
<protein>
    <submittedName>
        <fullName evidence="2">Uncharacterized protein</fullName>
    </submittedName>
</protein>
<dbReference type="AlphaFoldDB" id="A0A4C1SHZ5"/>
<feature type="compositionally biased region" description="Basic residues" evidence="1">
    <location>
        <begin position="39"/>
        <end position="58"/>
    </location>
</feature>
<evidence type="ECO:0000313" key="2">
    <source>
        <dbReference type="EMBL" id="GBP01634.1"/>
    </source>
</evidence>
<name>A0A4C1SHZ5_EUMVA</name>
<reference evidence="2 3" key="1">
    <citation type="journal article" date="2019" name="Commun. Biol.">
        <title>The bagworm genome reveals a unique fibroin gene that provides high tensile strength.</title>
        <authorList>
            <person name="Kono N."/>
            <person name="Nakamura H."/>
            <person name="Ohtoshi R."/>
            <person name="Tomita M."/>
            <person name="Numata K."/>
            <person name="Arakawa K."/>
        </authorList>
    </citation>
    <scope>NUCLEOTIDE SEQUENCE [LARGE SCALE GENOMIC DNA]</scope>
</reference>